<reference evidence="5" key="1">
    <citation type="submission" date="2012-07" db="EMBL/GenBank/DDBJ databases">
        <title>Genome of the Chinese tree shrew, a rising model animal genetically related to primates.</title>
        <authorList>
            <person name="Zhang G."/>
            <person name="Fan Y."/>
            <person name="Yao Y."/>
            <person name="Huang Z."/>
        </authorList>
    </citation>
    <scope>NUCLEOTIDE SEQUENCE [LARGE SCALE GENOMIC DNA]</scope>
</reference>
<dbReference type="InterPro" id="IPR056456">
    <property type="entry name" value="Beta-prop_IFT80_2nd"/>
</dbReference>
<dbReference type="AlphaFoldDB" id="L8YFV5"/>
<feature type="domain" description="IFT80/172/WDR35 TPR" evidence="3">
    <location>
        <begin position="227"/>
        <end position="373"/>
    </location>
</feature>
<keyword evidence="4" id="KW-0969">Cilium</keyword>
<proteinExistence type="predicted"/>
<dbReference type="Proteomes" id="UP000011518">
    <property type="component" value="Unassembled WGS sequence"/>
</dbReference>
<name>L8YFV5_TUPCH</name>
<keyword evidence="5" id="KW-1185">Reference proteome</keyword>
<dbReference type="GO" id="GO:0030992">
    <property type="term" value="C:intraciliary transport particle B"/>
    <property type="evidence" value="ECO:0007669"/>
    <property type="project" value="TreeGrafter"/>
</dbReference>
<evidence type="ECO:0000313" key="4">
    <source>
        <dbReference type="EMBL" id="ELV13321.1"/>
    </source>
</evidence>
<keyword evidence="4" id="KW-0282">Flagellum</keyword>
<dbReference type="Pfam" id="PF23387">
    <property type="entry name" value="TPR_IFT80_172"/>
    <property type="match status" value="1"/>
</dbReference>
<evidence type="ECO:0000259" key="2">
    <source>
        <dbReference type="Pfam" id="PF23335"/>
    </source>
</evidence>
<sequence length="388" mass="44150">MPVYSVVWGPDSEKVLYTAGKQLIIKPLQPNAKVLQWKAHDGIILKVDWNSVNDLILSAGEDCKYKWSYALEKPNTGSIFNIAWSIDGTQIAGACGNGHVVFAHVVEQRWEWKNFEVTLIKRRTMQVRNVLNDAVDLLEFRDRVIKASLNYAHLVVSTSLQCYVFSEFSKNPHIVSFVGNQVTIRRADGSLVHISISPYPAILHEYVSSSKWEDAVRLCRFVKEQTMWACLAAMAVANRDMTTAEIAYAAIGEIDKVQYISSIKDLPSKESKMAHILMFSGNIQEAEIVLLQAGLVYQAIQININLYNWERALELAVKYKTHVDTVLAYRQKFLETFGKQETNKRYLQYADGLHIDWEKIKAKIEMEITKEKERSSSSQSSKSLGLKH</sequence>
<dbReference type="GO" id="GO:0005929">
    <property type="term" value="C:cilium"/>
    <property type="evidence" value="ECO:0007669"/>
    <property type="project" value="TreeGrafter"/>
</dbReference>
<evidence type="ECO:0000256" key="1">
    <source>
        <dbReference type="ARBA" id="ARBA00022574"/>
    </source>
</evidence>
<dbReference type="Gene3D" id="1.25.40.470">
    <property type="match status" value="1"/>
</dbReference>
<dbReference type="EMBL" id="KB362115">
    <property type="protein sequence ID" value="ELV13321.1"/>
    <property type="molecule type" value="Genomic_DNA"/>
</dbReference>
<dbReference type="PANTHER" id="PTHR24098:SF11">
    <property type="entry name" value="INTRAFLAGELLAR TRANSPORT PROTEIN 80 HOMOLOG"/>
    <property type="match status" value="1"/>
</dbReference>
<dbReference type="InterPro" id="IPR056157">
    <property type="entry name" value="TPR_IFT80_172_dom"/>
</dbReference>
<dbReference type="eggNOG" id="KOG1524">
    <property type="taxonomic scope" value="Eukaryota"/>
</dbReference>
<accession>L8YFV5</accession>
<dbReference type="Pfam" id="PF23335">
    <property type="entry name" value="Beta-prop_IFT80_2nd"/>
    <property type="match status" value="1"/>
</dbReference>
<dbReference type="PANTHER" id="PTHR24098">
    <property type="entry name" value="OUTER SEGMENT 5"/>
    <property type="match status" value="1"/>
</dbReference>
<evidence type="ECO:0000259" key="3">
    <source>
        <dbReference type="Pfam" id="PF23387"/>
    </source>
</evidence>
<dbReference type="Gene3D" id="2.130.10.10">
    <property type="entry name" value="YVTN repeat-like/Quinoprotein amine dehydrogenase"/>
    <property type="match status" value="1"/>
</dbReference>
<dbReference type="FunFam" id="1.25.40.470:FF:000007">
    <property type="entry name" value="Intraflagellar transport 80 homolog (Chlamydomonas)"/>
    <property type="match status" value="1"/>
</dbReference>
<dbReference type="FunCoup" id="L8YFV5">
    <property type="interactions" value="436"/>
</dbReference>
<evidence type="ECO:0000313" key="5">
    <source>
        <dbReference type="Proteomes" id="UP000011518"/>
    </source>
</evidence>
<protein>
    <submittedName>
        <fullName evidence="4">Intraflagellar transport protein 80 like protein</fullName>
    </submittedName>
</protein>
<dbReference type="STRING" id="246437.L8YFV5"/>
<dbReference type="SUPFAM" id="SSF117289">
    <property type="entry name" value="Nucleoporin domain"/>
    <property type="match status" value="1"/>
</dbReference>
<feature type="domain" description="IFT80 second beta-propeller" evidence="2">
    <location>
        <begin position="107"/>
        <end position="166"/>
    </location>
</feature>
<reference evidence="5" key="2">
    <citation type="journal article" date="2013" name="Nat. Commun.">
        <title>Genome of the Chinese tree shrew.</title>
        <authorList>
            <person name="Fan Y."/>
            <person name="Huang Z.Y."/>
            <person name="Cao C.C."/>
            <person name="Chen C.S."/>
            <person name="Chen Y.X."/>
            <person name="Fan D.D."/>
            <person name="He J."/>
            <person name="Hou H.L."/>
            <person name="Hu L."/>
            <person name="Hu X.T."/>
            <person name="Jiang X.T."/>
            <person name="Lai R."/>
            <person name="Lang Y.S."/>
            <person name="Liang B."/>
            <person name="Liao S.G."/>
            <person name="Mu D."/>
            <person name="Ma Y.Y."/>
            <person name="Niu Y.Y."/>
            <person name="Sun X.Q."/>
            <person name="Xia J.Q."/>
            <person name="Xiao J."/>
            <person name="Xiong Z.Q."/>
            <person name="Xu L."/>
            <person name="Yang L."/>
            <person name="Zhang Y."/>
            <person name="Zhao W."/>
            <person name="Zhao X.D."/>
            <person name="Zheng Y.T."/>
            <person name="Zhou J.M."/>
            <person name="Zhu Y.B."/>
            <person name="Zhang G.J."/>
            <person name="Wang J."/>
            <person name="Yao Y.G."/>
        </authorList>
    </citation>
    <scope>NUCLEOTIDE SEQUENCE [LARGE SCALE GENOMIC DNA]</scope>
</reference>
<gene>
    <name evidence="4" type="ORF">TREES_T100015301</name>
</gene>
<organism evidence="4 5">
    <name type="scientific">Tupaia chinensis</name>
    <name type="common">Chinese tree shrew</name>
    <name type="synonym">Tupaia belangeri chinensis</name>
    <dbReference type="NCBI Taxonomy" id="246437"/>
    <lineage>
        <taxon>Eukaryota</taxon>
        <taxon>Metazoa</taxon>
        <taxon>Chordata</taxon>
        <taxon>Craniata</taxon>
        <taxon>Vertebrata</taxon>
        <taxon>Euteleostomi</taxon>
        <taxon>Mammalia</taxon>
        <taxon>Eutheria</taxon>
        <taxon>Euarchontoglires</taxon>
        <taxon>Scandentia</taxon>
        <taxon>Tupaiidae</taxon>
        <taxon>Tupaia</taxon>
    </lineage>
</organism>
<dbReference type="GO" id="GO:0005813">
    <property type="term" value="C:centrosome"/>
    <property type="evidence" value="ECO:0007669"/>
    <property type="project" value="TreeGrafter"/>
</dbReference>
<dbReference type="InterPro" id="IPR015943">
    <property type="entry name" value="WD40/YVTN_repeat-like_dom_sf"/>
</dbReference>
<keyword evidence="1" id="KW-0853">WD repeat</keyword>
<keyword evidence="4" id="KW-0966">Cell projection</keyword>
<dbReference type="GO" id="GO:0060271">
    <property type="term" value="P:cilium assembly"/>
    <property type="evidence" value="ECO:0007669"/>
    <property type="project" value="TreeGrafter"/>
</dbReference>
<dbReference type="InParanoid" id="L8YFV5"/>